<evidence type="ECO:0000313" key="2">
    <source>
        <dbReference type="Proteomes" id="UP001143543"/>
    </source>
</evidence>
<organism evidence="1 2">
    <name type="scientific">Neptunitalea lumnitzerae</name>
    <dbReference type="NCBI Taxonomy" id="2965509"/>
    <lineage>
        <taxon>Bacteria</taxon>
        <taxon>Pseudomonadati</taxon>
        <taxon>Bacteroidota</taxon>
        <taxon>Flavobacteriia</taxon>
        <taxon>Flavobacteriales</taxon>
        <taxon>Flavobacteriaceae</taxon>
        <taxon>Neptunitalea</taxon>
    </lineage>
</organism>
<protein>
    <submittedName>
        <fullName evidence="1">Uncharacterized protein</fullName>
    </submittedName>
</protein>
<evidence type="ECO:0000313" key="1">
    <source>
        <dbReference type="EMBL" id="GLB47704.1"/>
    </source>
</evidence>
<proteinExistence type="predicted"/>
<sequence>MGTHLIIILATFTVDGCLRNVFGVGYAESKLEAIHNAIAHLKSRDSDYDEERDGFTIDAEKIY</sequence>
<comment type="caution">
    <text evidence="1">The sequence shown here is derived from an EMBL/GenBank/DDBJ whole genome shotgun (WGS) entry which is preliminary data.</text>
</comment>
<reference evidence="1" key="1">
    <citation type="submission" date="2022-07" db="EMBL/GenBank/DDBJ databases">
        <title>Taxonomy of Novel Oxalotrophic and Methylotrophic Bacteria.</title>
        <authorList>
            <person name="Sahin N."/>
            <person name="Tani A."/>
        </authorList>
    </citation>
    <scope>NUCLEOTIDE SEQUENCE</scope>
    <source>
        <strain evidence="1">Y10</strain>
    </source>
</reference>
<gene>
    <name evidence="1" type="ORF">Y10_00720</name>
</gene>
<name>A0ABQ5ME96_9FLAO</name>
<dbReference type="RefSeq" id="WP_281763373.1">
    <property type="nucleotide sequence ID" value="NZ_BRVO01000001.1"/>
</dbReference>
<accession>A0ABQ5ME96</accession>
<dbReference type="Proteomes" id="UP001143543">
    <property type="component" value="Unassembled WGS sequence"/>
</dbReference>
<dbReference type="EMBL" id="BRVO01000001">
    <property type="protein sequence ID" value="GLB47704.1"/>
    <property type="molecule type" value="Genomic_DNA"/>
</dbReference>
<keyword evidence="2" id="KW-1185">Reference proteome</keyword>